<dbReference type="Gene3D" id="1.20.1250.20">
    <property type="entry name" value="MFS general substrate transporter like domains"/>
    <property type="match status" value="2"/>
</dbReference>
<feature type="transmembrane region" description="Helical" evidence="6">
    <location>
        <begin position="36"/>
        <end position="55"/>
    </location>
</feature>
<keyword evidence="4 6" id="KW-1133">Transmembrane helix</keyword>
<organism evidence="8 9">
    <name type="scientific">Coprinopsis marcescibilis</name>
    <name type="common">Agaric fungus</name>
    <name type="synonym">Psathyrella marcescibilis</name>
    <dbReference type="NCBI Taxonomy" id="230819"/>
    <lineage>
        <taxon>Eukaryota</taxon>
        <taxon>Fungi</taxon>
        <taxon>Dikarya</taxon>
        <taxon>Basidiomycota</taxon>
        <taxon>Agaricomycotina</taxon>
        <taxon>Agaricomycetes</taxon>
        <taxon>Agaricomycetidae</taxon>
        <taxon>Agaricales</taxon>
        <taxon>Agaricineae</taxon>
        <taxon>Psathyrellaceae</taxon>
        <taxon>Coprinopsis</taxon>
    </lineage>
</organism>
<dbReference type="Pfam" id="PF07690">
    <property type="entry name" value="MFS_1"/>
    <property type="match status" value="1"/>
</dbReference>
<dbReference type="PANTHER" id="PTHR43791:SF6">
    <property type="entry name" value="TRANSPORTER, PUTATIVE (AFU_ORTHOLOGUE AFUA_1G16690)-RELATED"/>
    <property type="match status" value="1"/>
</dbReference>
<name>A0A5C3L817_COPMA</name>
<dbReference type="InterPro" id="IPR036259">
    <property type="entry name" value="MFS_trans_sf"/>
</dbReference>
<feature type="transmembrane region" description="Helical" evidence="6">
    <location>
        <begin position="267"/>
        <end position="288"/>
    </location>
</feature>
<feature type="transmembrane region" description="Helical" evidence="6">
    <location>
        <begin position="389"/>
        <end position="407"/>
    </location>
</feature>
<accession>A0A5C3L817</accession>
<dbReference type="FunFam" id="1.20.1250.20:FF:000013">
    <property type="entry name" value="MFS general substrate transporter"/>
    <property type="match status" value="1"/>
</dbReference>
<feature type="transmembrane region" description="Helical" evidence="6">
    <location>
        <begin position="161"/>
        <end position="183"/>
    </location>
</feature>
<evidence type="ECO:0000313" key="9">
    <source>
        <dbReference type="Proteomes" id="UP000307440"/>
    </source>
</evidence>
<dbReference type="Proteomes" id="UP000307440">
    <property type="component" value="Unassembled WGS sequence"/>
</dbReference>
<dbReference type="EMBL" id="ML210153">
    <property type="protein sequence ID" value="TFK28782.1"/>
    <property type="molecule type" value="Genomic_DNA"/>
</dbReference>
<dbReference type="OrthoDB" id="2985014at2759"/>
<evidence type="ECO:0000256" key="2">
    <source>
        <dbReference type="ARBA" id="ARBA00022448"/>
    </source>
</evidence>
<keyword evidence="3 6" id="KW-0812">Transmembrane</keyword>
<reference evidence="8 9" key="1">
    <citation type="journal article" date="2019" name="Nat. Ecol. Evol.">
        <title>Megaphylogeny resolves global patterns of mushroom evolution.</title>
        <authorList>
            <person name="Varga T."/>
            <person name="Krizsan K."/>
            <person name="Foldi C."/>
            <person name="Dima B."/>
            <person name="Sanchez-Garcia M."/>
            <person name="Sanchez-Ramirez S."/>
            <person name="Szollosi G.J."/>
            <person name="Szarkandi J.G."/>
            <person name="Papp V."/>
            <person name="Albert L."/>
            <person name="Andreopoulos W."/>
            <person name="Angelini C."/>
            <person name="Antonin V."/>
            <person name="Barry K.W."/>
            <person name="Bougher N.L."/>
            <person name="Buchanan P."/>
            <person name="Buyck B."/>
            <person name="Bense V."/>
            <person name="Catcheside P."/>
            <person name="Chovatia M."/>
            <person name="Cooper J."/>
            <person name="Damon W."/>
            <person name="Desjardin D."/>
            <person name="Finy P."/>
            <person name="Geml J."/>
            <person name="Haridas S."/>
            <person name="Hughes K."/>
            <person name="Justo A."/>
            <person name="Karasinski D."/>
            <person name="Kautmanova I."/>
            <person name="Kiss B."/>
            <person name="Kocsube S."/>
            <person name="Kotiranta H."/>
            <person name="LaButti K.M."/>
            <person name="Lechner B.E."/>
            <person name="Liimatainen K."/>
            <person name="Lipzen A."/>
            <person name="Lukacs Z."/>
            <person name="Mihaltcheva S."/>
            <person name="Morgado L.N."/>
            <person name="Niskanen T."/>
            <person name="Noordeloos M.E."/>
            <person name="Ohm R.A."/>
            <person name="Ortiz-Santana B."/>
            <person name="Ovrebo C."/>
            <person name="Racz N."/>
            <person name="Riley R."/>
            <person name="Savchenko A."/>
            <person name="Shiryaev A."/>
            <person name="Soop K."/>
            <person name="Spirin V."/>
            <person name="Szebenyi C."/>
            <person name="Tomsovsky M."/>
            <person name="Tulloss R.E."/>
            <person name="Uehling J."/>
            <person name="Grigoriev I.V."/>
            <person name="Vagvolgyi C."/>
            <person name="Papp T."/>
            <person name="Martin F.M."/>
            <person name="Miettinen O."/>
            <person name="Hibbett D.S."/>
            <person name="Nagy L.G."/>
        </authorList>
    </citation>
    <scope>NUCLEOTIDE SEQUENCE [LARGE SCALE GENOMIC DNA]</scope>
    <source>
        <strain evidence="8 9">CBS 121175</strain>
    </source>
</reference>
<dbReference type="GO" id="GO:0016020">
    <property type="term" value="C:membrane"/>
    <property type="evidence" value="ECO:0007669"/>
    <property type="project" value="UniProtKB-SubCell"/>
</dbReference>
<evidence type="ECO:0000313" key="8">
    <source>
        <dbReference type="EMBL" id="TFK28782.1"/>
    </source>
</evidence>
<dbReference type="SUPFAM" id="SSF103473">
    <property type="entry name" value="MFS general substrate transporter"/>
    <property type="match status" value="1"/>
</dbReference>
<evidence type="ECO:0000259" key="7">
    <source>
        <dbReference type="PROSITE" id="PS50850"/>
    </source>
</evidence>
<evidence type="ECO:0000256" key="1">
    <source>
        <dbReference type="ARBA" id="ARBA00004141"/>
    </source>
</evidence>
<gene>
    <name evidence="8" type="ORF">FA15DRAFT_481827</name>
</gene>
<dbReference type="PANTHER" id="PTHR43791">
    <property type="entry name" value="PERMEASE-RELATED"/>
    <property type="match status" value="1"/>
</dbReference>
<keyword evidence="2" id="KW-0813">Transport</keyword>
<feature type="domain" description="Major facilitator superfamily (MFS) profile" evidence="7">
    <location>
        <begin position="1"/>
        <end position="412"/>
    </location>
</feature>
<dbReference type="InterPro" id="IPR011701">
    <property type="entry name" value="MFS"/>
</dbReference>
<evidence type="ECO:0000256" key="6">
    <source>
        <dbReference type="SAM" id="Phobius"/>
    </source>
</evidence>
<dbReference type="AlphaFoldDB" id="A0A5C3L817"/>
<feature type="transmembrane region" description="Helical" evidence="6">
    <location>
        <begin position="300"/>
        <end position="319"/>
    </location>
</feature>
<protein>
    <submittedName>
        <fullName evidence="8">Tartrate transporter</fullName>
    </submittedName>
</protein>
<sequence length="436" mass="48494">MSILILIYILNYIDRNNAAAARLRGFQSDLNLTDNQFATVLSILYVGYFLMQVPSNIYLNHAGKPSVYLPSCMVIWGLVSMATGLMKDYFGVLCARFLLGFVEAAFYPGALFLISRWYKRSELSHRMAYLSCGSLISNAFGALIASGILNVMDGVMGFTAWRWLFFVEGGITVIVALIAISILPDFPETTTGWLTQEEKDLAIQRLAEDSIQHDKHGPPATMFSGLNLAMRDGKVWALALGMIPLVVSVSFHAYFPTLASTLGFNPTISLMLCAPPWLFATFFVLYITRLSDRHGERFSYIVFSLSIGIVGFLMSILTMNIAWRYLSLFFMTSSYGGFACMLAWASSSVSHPPAKRAVALAFINCVSQLGNILGSFAWPTAWGPSYRSSYLLCIASGVMTILFSIQFRKHLLKLNAQEEARERSLGGEDRGYRYML</sequence>
<evidence type="ECO:0000256" key="5">
    <source>
        <dbReference type="ARBA" id="ARBA00023136"/>
    </source>
</evidence>
<feature type="transmembrane region" description="Helical" evidence="6">
    <location>
        <begin position="67"/>
        <end position="85"/>
    </location>
</feature>
<dbReference type="FunFam" id="1.20.1250.20:FF:000057">
    <property type="entry name" value="MFS general substrate transporter"/>
    <property type="match status" value="1"/>
</dbReference>
<evidence type="ECO:0000256" key="4">
    <source>
        <dbReference type="ARBA" id="ARBA00022989"/>
    </source>
</evidence>
<feature type="transmembrane region" description="Helical" evidence="6">
    <location>
        <begin position="97"/>
        <end position="115"/>
    </location>
</feature>
<feature type="transmembrane region" description="Helical" evidence="6">
    <location>
        <begin position="325"/>
        <end position="345"/>
    </location>
</feature>
<dbReference type="InterPro" id="IPR020846">
    <property type="entry name" value="MFS_dom"/>
</dbReference>
<dbReference type="GO" id="GO:0022857">
    <property type="term" value="F:transmembrane transporter activity"/>
    <property type="evidence" value="ECO:0007669"/>
    <property type="project" value="InterPro"/>
</dbReference>
<dbReference type="PROSITE" id="PS50850">
    <property type="entry name" value="MFS"/>
    <property type="match status" value="1"/>
</dbReference>
<feature type="transmembrane region" description="Helical" evidence="6">
    <location>
        <begin position="235"/>
        <end position="255"/>
    </location>
</feature>
<keyword evidence="9" id="KW-1185">Reference proteome</keyword>
<feature type="transmembrane region" description="Helical" evidence="6">
    <location>
        <begin position="127"/>
        <end position="149"/>
    </location>
</feature>
<comment type="subcellular location">
    <subcellularLocation>
        <location evidence="1">Membrane</location>
        <topology evidence="1">Multi-pass membrane protein</topology>
    </subcellularLocation>
</comment>
<feature type="transmembrane region" description="Helical" evidence="6">
    <location>
        <begin position="357"/>
        <end position="377"/>
    </location>
</feature>
<evidence type="ECO:0000256" key="3">
    <source>
        <dbReference type="ARBA" id="ARBA00022692"/>
    </source>
</evidence>
<proteinExistence type="predicted"/>
<keyword evidence="5 6" id="KW-0472">Membrane</keyword>